<dbReference type="EMBL" id="JAFKCU010000005">
    <property type="protein sequence ID" value="MBN7817353.1"/>
    <property type="molecule type" value="Genomic_DNA"/>
</dbReference>
<proteinExistence type="predicted"/>
<protein>
    <recommendedName>
        <fullName evidence="3">Tat (Twin-arginine translocation) pathway signal sequence</fullName>
    </recommendedName>
</protein>
<reference evidence="1 2" key="1">
    <citation type="submission" date="2021-03" db="EMBL/GenBank/DDBJ databases">
        <title>novel species isolated from a fishpond in China.</title>
        <authorList>
            <person name="Lu H."/>
            <person name="Cai Z."/>
        </authorList>
    </citation>
    <scope>NUCLEOTIDE SEQUENCE [LARGE SCALE GENOMIC DNA]</scope>
    <source>
        <strain evidence="1 2">YJ13C</strain>
    </source>
</reference>
<evidence type="ECO:0008006" key="3">
    <source>
        <dbReference type="Google" id="ProtNLM"/>
    </source>
</evidence>
<name>A0ABS3CJS5_9BACT</name>
<accession>A0ABS3CJS5</accession>
<keyword evidence="2" id="KW-1185">Reference proteome</keyword>
<dbReference type="Proteomes" id="UP000664480">
    <property type="component" value="Unassembled WGS sequence"/>
</dbReference>
<organism evidence="1 2">
    <name type="scientific">Algoriphagus pacificus</name>
    <dbReference type="NCBI Taxonomy" id="2811234"/>
    <lineage>
        <taxon>Bacteria</taxon>
        <taxon>Pseudomonadati</taxon>
        <taxon>Bacteroidota</taxon>
        <taxon>Cytophagia</taxon>
        <taxon>Cytophagales</taxon>
        <taxon>Cyclobacteriaceae</taxon>
        <taxon>Algoriphagus</taxon>
    </lineage>
</organism>
<evidence type="ECO:0000313" key="2">
    <source>
        <dbReference type="Proteomes" id="UP000664480"/>
    </source>
</evidence>
<evidence type="ECO:0000313" key="1">
    <source>
        <dbReference type="EMBL" id="MBN7817353.1"/>
    </source>
</evidence>
<comment type="caution">
    <text evidence="1">The sequence shown here is derived from an EMBL/GenBank/DDBJ whole genome shotgun (WGS) entry which is preliminary data.</text>
</comment>
<gene>
    <name evidence="1" type="ORF">J0A69_18075</name>
</gene>
<dbReference type="RefSeq" id="WP_206588028.1">
    <property type="nucleotide sequence ID" value="NZ_JAFKCU010000005.1"/>
</dbReference>
<sequence length="245" mass="28511">MISLELFCLNFKINHFTYHREQIKTMGIGRRQFLKLSSLALTGLTVDPLNAVAINDRVYVNKKLGILFHIPKEWGFIAVKDFGKIKSDQIIGEGLEDTQEEIWEELGDPICIATKYYEDKPEHTGVFSPTITLNITAKEELDYLGHESFEELLEMSEHGTSMILKGFKVIKKYEPYYISNCKFYEFDAEYLFEHVEINGPLKVELKVLKTEHNGFYYDFNCHQSKAQNQLANIEFDEFKKSIKLI</sequence>